<dbReference type="RefSeq" id="WP_010851477.1">
    <property type="nucleotide sequence ID" value="NZ_HF570956.1"/>
</dbReference>
<dbReference type="STRING" id="1193181.BN10_1070013"/>
<dbReference type="SUPFAM" id="SSF89550">
    <property type="entry name" value="PHP domain-like"/>
    <property type="match status" value="1"/>
</dbReference>
<reference evidence="2 3" key="1">
    <citation type="journal article" date="2013" name="ISME J.">
        <title>A metabolic model for members of the genus Tetrasphaera involved in enhanced biological phosphorus removal.</title>
        <authorList>
            <person name="Kristiansen R."/>
            <person name="Nguyen H.T.T."/>
            <person name="Saunders A.M."/>
            <person name="Nielsen J.L."/>
            <person name="Wimmer R."/>
            <person name="Le V.Q."/>
            <person name="McIlroy S.J."/>
            <person name="Petrovski S."/>
            <person name="Seviour R.J."/>
            <person name="Calteau A."/>
            <person name="Nielsen K.L."/>
            <person name="Nielsen P.H."/>
        </authorList>
    </citation>
    <scope>NUCLEOTIDE SEQUENCE [LARGE SCALE GENOMIC DNA]</scope>
    <source>
        <strain evidence="2 3">Lp2</strain>
    </source>
</reference>
<dbReference type="CDD" id="cd07438">
    <property type="entry name" value="PHP_HisPPase_AMP"/>
    <property type="match status" value="1"/>
</dbReference>
<dbReference type="eggNOG" id="COG0613">
    <property type="taxonomic scope" value="Bacteria"/>
</dbReference>
<sequence>MRIDLHTHSTESDGTQAPADVVASAREAGLDVLALTDHDTTRGWTAARGAAQAAGLGFVPGIEISCQRGGRSIHLLGYLVDPGNQALVTELEQARRSRLTRMDRMVERMAADGIPISIEEVRAQLAPGATLGRPHLADALVAAGVVPDRAAAFRDWLHNDSRYYVSHYAVDPVRAIALVAAAGGVSVIAHPFTGSRGRVLDPAVVLEMVDAGLDGLEVDHRDHDDAARDLACSIVREHDLIATGSSDYHGAGKLNRLGENATSPEQFERILAASTAGGYLPPG</sequence>
<dbReference type="Proteomes" id="UP000013167">
    <property type="component" value="Unassembled WGS sequence"/>
</dbReference>
<evidence type="ECO:0000313" key="2">
    <source>
        <dbReference type="EMBL" id="CCH68573.1"/>
    </source>
</evidence>
<dbReference type="SMART" id="SM00481">
    <property type="entry name" value="POLIIIAc"/>
    <property type="match status" value="1"/>
</dbReference>
<feature type="domain" description="Polymerase/histidinol phosphatase N-terminal" evidence="1">
    <location>
        <begin position="3"/>
        <end position="68"/>
    </location>
</feature>
<dbReference type="Gene3D" id="1.10.150.650">
    <property type="match status" value="1"/>
</dbReference>
<dbReference type="EMBL" id="CAIZ01000010">
    <property type="protein sequence ID" value="CCH68573.1"/>
    <property type="molecule type" value="Genomic_DNA"/>
</dbReference>
<organism evidence="2 3">
    <name type="scientific">Phycicoccus elongatus Lp2</name>
    <dbReference type="NCBI Taxonomy" id="1193181"/>
    <lineage>
        <taxon>Bacteria</taxon>
        <taxon>Bacillati</taxon>
        <taxon>Actinomycetota</taxon>
        <taxon>Actinomycetes</taxon>
        <taxon>Micrococcales</taxon>
        <taxon>Intrasporangiaceae</taxon>
        <taxon>Phycicoccus</taxon>
    </lineage>
</organism>
<dbReference type="InterPro" id="IPR016195">
    <property type="entry name" value="Pol/histidinol_Pase-like"/>
</dbReference>
<gene>
    <name evidence="2" type="ORF">BN10_1070013</name>
</gene>
<dbReference type="GO" id="GO:0035312">
    <property type="term" value="F:5'-3' DNA exonuclease activity"/>
    <property type="evidence" value="ECO:0007669"/>
    <property type="project" value="TreeGrafter"/>
</dbReference>
<dbReference type="HOGENOM" id="CLU_067347_1_0_11"/>
<dbReference type="Pfam" id="PF02811">
    <property type="entry name" value="PHP"/>
    <property type="match status" value="1"/>
</dbReference>
<proteinExistence type="predicted"/>
<dbReference type="Gene3D" id="3.20.20.140">
    <property type="entry name" value="Metal-dependent hydrolases"/>
    <property type="match status" value="1"/>
</dbReference>
<name>N0DXE7_9MICO</name>
<dbReference type="InterPro" id="IPR004013">
    <property type="entry name" value="PHP_dom"/>
</dbReference>
<dbReference type="PANTHER" id="PTHR42924">
    <property type="entry name" value="EXONUCLEASE"/>
    <property type="match status" value="1"/>
</dbReference>
<comment type="caution">
    <text evidence="2">The sequence shown here is derived from an EMBL/GenBank/DDBJ whole genome shotgun (WGS) entry which is preliminary data.</text>
</comment>
<evidence type="ECO:0000313" key="3">
    <source>
        <dbReference type="Proteomes" id="UP000013167"/>
    </source>
</evidence>
<dbReference type="InterPro" id="IPR003141">
    <property type="entry name" value="Pol/His_phosphatase_N"/>
</dbReference>
<protein>
    <recommendedName>
        <fullName evidence="1">Polymerase/histidinol phosphatase N-terminal domain-containing protein</fullName>
    </recommendedName>
</protein>
<dbReference type="PANTHER" id="PTHR42924:SF3">
    <property type="entry name" value="POLYMERASE_HISTIDINOL PHOSPHATASE N-TERMINAL DOMAIN-CONTAINING PROTEIN"/>
    <property type="match status" value="1"/>
</dbReference>
<keyword evidence="3" id="KW-1185">Reference proteome</keyword>
<accession>N0DXE7</accession>
<dbReference type="GO" id="GO:0004534">
    <property type="term" value="F:5'-3' RNA exonuclease activity"/>
    <property type="evidence" value="ECO:0007669"/>
    <property type="project" value="TreeGrafter"/>
</dbReference>
<evidence type="ECO:0000259" key="1">
    <source>
        <dbReference type="SMART" id="SM00481"/>
    </source>
</evidence>
<dbReference type="InterPro" id="IPR052018">
    <property type="entry name" value="PHP_domain"/>
</dbReference>
<dbReference type="OrthoDB" id="9804333at2"/>
<dbReference type="AlphaFoldDB" id="N0DXE7"/>